<evidence type="ECO:0000313" key="3">
    <source>
        <dbReference type="Proteomes" id="UP000051530"/>
    </source>
</evidence>
<dbReference type="InterPro" id="IPR009057">
    <property type="entry name" value="Homeodomain-like_sf"/>
</dbReference>
<dbReference type="Proteomes" id="UP000051530">
    <property type="component" value="Unassembled WGS sequence"/>
</dbReference>
<evidence type="ECO:0000259" key="1">
    <source>
        <dbReference type="Pfam" id="PF01498"/>
    </source>
</evidence>
<gene>
    <name evidence="2" type="ORF">M153_24060001229</name>
</gene>
<name>A0A0R0M3A0_9MICR</name>
<dbReference type="GO" id="GO:0003677">
    <property type="term" value="F:DNA binding"/>
    <property type="evidence" value="ECO:0007669"/>
    <property type="project" value="InterPro"/>
</dbReference>
<dbReference type="EMBL" id="LGUB01000631">
    <property type="protein sequence ID" value="KRH92859.1"/>
    <property type="molecule type" value="Genomic_DNA"/>
</dbReference>
<dbReference type="SUPFAM" id="SSF46689">
    <property type="entry name" value="Homeodomain-like"/>
    <property type="match status" value="1"/>
</dbReference>
<proteinExistence type="predicted"/>
<dbReference type="InterPro" id="IPR002492">
    <property type="entry name" value="Transposase_Tc1-like"/>
</dbReference>
<evidence type="ECO:0000313" key="2">
    <source>
        <dbReference type="EMBL" id="KRH92859.1"/>
    </source>
</evidence>
<dbReference type="OrthoDB" id="2393464at2759"/>
<dbReference type="Gene3D" id="1.10.10.10">
    <property type="entry name" value="Winged helix-like DNA-binding domain superfamily/Winged helix DNA-binding domain"/>
    <property type="match status" value="1"/>
</dbReference>
<organism evidence="2 3">
    <name type="scientific">Pseudoloma neurophilia</name>
    <dbReference type="NCBI Taxonomy" id="146866"/>
    <lineage>
        <taxon>Eukaryota</taxon>
        <taxon>Fungi</taxon>
        <taxon>Fungi incertae sedis</taxon>
        <taxon>Microsporidia</taxon>
        <taxon>Pseudoloma</taxon>
    </lineage>
</organism>
<accession>A0A0R0M3A0</accession>
<dbReference type="GO" id="GO:0015074">
    <property type="term" value="P:DNA integration"/>
    <property type="evidence" value="ECO:0007669"/>
    <property type="project" value="InterPro"/>
</dbReference>
<dbReference type="Pfam" id="PF01498">
    <property type="entry name" value="HTH_Tnp_Tc3_2"/>
    <property type="match status" value="1"/>
</dbReference>
<dbReference type="GO" id="GO:0006313">
    <property type="term" value="P:DNA transposition"/>
    <property type="evidence" value="ECO:0007669"/>
    <property type="project" value="InterPro"/>
</dbReference>
<feature type="domain" description="Transposase Tc1-like" evidence="1">
    <location>
        <begin position="73"/>
        <end position="132"/>
    </location>
</feature>
<keyword evidence="3" id="KW-1185">Reference proteome</keyword>
<sequence length="167" mass="19486">MGKHLTEFKKGVIYGMHMAKKSLRDIEAETGIKKSTANDIIKKMNEEGTFSRKVGTGVTKKLSFRESICLADISNKNSKLNLREIGQEFESQTQKALSRGTIRNYLKDKGIKARVARKKPKLTEIQKKKRFEMVIFYLGKKNNYWRKILYYIVMRQLFFLIMPKIAQ</sequence>
<dbReference type="AlphaFoldDB" id="A0A0R0M3A0"/>
<dbReference type="InterPro" id="IPR036388">
    <property type="entry name" value="WH-like_DNA-bd_sf"/>
</dbReference>
<protein>
    <recommendedName>
        <fullName evidence="1">Transposase Tc1-like domain-containing protein</fullName>
    </recommendedName>
</protein>
<comment type="caution">
    <text evidence="2">The sequence shown here is derived from an EMBL/GenBank/DDBJ whole genome shotgun (WGS) entry which is preliminary data.</text>
</comment>
<dbReference type="VEuPathDB" id="MicrosporidiaDB:M153_24060001229"/>
<reference evidence="2 3" key="1">
    <citation type="submission" date="2015-07" db="EMBL/GenBank/DDBJ databases">
        <title>The genome of Pseudoloma neurophilia, a relevant intracellular parasite of the zebrafish.</title>
        <authorList>
            <person name="Ndikumana S."/>
            <person name="Pelin A."/>
            <person name="Sanders J."/>
            <person name="Corradi N."/>
        </authorList>
    </citation>
    <scope>NUCLEOTIDE SEQUENCE [LARGE SCALE GENOMIC DNA]</scope>
    <source>
        <strain evidence="2 3">MK1</strain>
    </source>
</reference>